<sequence length="35" mass="3661">GGGRGRALVGRRAVRGCGGGRRGGRRRRGTGGRRR</sequence>
<feature type="non-terminal residue" evidence="2">
    <location>
        <position position="1"/>
    </location>
</feature>
<evidence type="ECO:0000313" key="2">
    <source>
        <dbReference type="EMBL" id="CAA9474988.1"/>
    </source>
</evidence>
<proteinExistence type="predicted"/>
<feature type="compositionally biased region" description="Basic residues" evidence="1">
    <location>
        <begin position="22"/>
        <end position="35"/>
    </location>
</feature>
<protein>
    <submittedName>
        <fullName evidence="2">Uncharacterized protein</fullName>
    </submittedName>
</protein>
<gene>
    <name evidence="2" type="ORF">AVDCRST_MAG85-236</name>
</gene>
<dbReference type="AlphaFoldDB" id="A0A6J4RIY0"/>
<feature type="non-terminal residue" evidence="2">
    <location>
        <position position="35"/>
    </location>
</feature>
<name>A0A6J4RIY0_9ACTN</name>
<dbReference type="EMBL" id="CADCVT010000026">
    <property type="protein sequence ID" value="CAA9474988.1"/>
    <property type="molecule type" value="Genomic_DNA"/>
</dbReference>
<reference evidence="2" key="1">
    <citation type="submission" date="2020-02" db="EMBL/GenBank/DDBJ databases">
        <authorList>
            <person name="Meier V. D."/>
        </authorList>
    </citation>
    <scope>NUCLEOTIDE SEQUENCE</scope>
    <source>
        <strain evidence="2">AVDCRST_MAG85</strain>
    </source>
</reference>
<organism evidence="2">
    <name type="scientific">uncultured Solirubrobacteraceae bacterium</name>
    <dbReference type="NCBI Taxonomy" id="1162706"/>
    <lineage>
        <taxon>Bacteria</taxon>
        <taxon>Bacillati</taxon>
        <taxon>Actinomycetota</taxon>
        <taxon>Thermoleophilia</taxon>
        <taxon>Solirubrobacterales</taxon>
        <taxon>Solirubrobacteraceae</taxon>
        <taxon>environmental samples</taxon>
    </lineage>
</organism>
<evidence type="ECO:0000256" key="1">
    <source>
        <dbReference type="SAM" id="MobiDB-lite"/>
    </source>
</evidence>
<feature type="compositionally biased region" description="Low complexity" evidence="1">
    <location>
        <begin position="1"/>
        <end position="11"/>
    </location>
</feature>
<feature type="region of interest" description="Disordered" evidence="1">
    <location>
        <begin position="1"/>
        <end position="35"/>
    </location>
</feature>
<accession>A0A6J4RIY0</accession>